<evidence type="ECO:0000313" key="2">
    <source>
        <dbReference type="Proteomes" id="UP000032749"/>
    </source>
</evidence>
<keyword evidence="2" id="KW-1185">Reference proteome</keyword>
<evidence type="ECO:0000313" key="1">
    <source>
        <dbReference type="EMBL" id="CCK75060.1"/>
    </source>
</evidence>
<dbReference type="AlphaFoldDB" id="R4YL02"/>
<dbReference type="STRING" id="698738.OLEAN_C08840"/>
<organism evidence="1 2">
    <name type="scientific">Oleispira antarctica RB-8</name>
    <dbReference type="NCBI Taxonomy" id="698738"/>
    <lineage>
        <taxon>Bacteria</taxon>
        <taxon>Pseudomonadati</taxon>
        <taxon>Pseudomonadota</taxon>
        <taxon>Gammaproteobacteria</taxon>
        <taxon>Oceanospirillales</taxon>
        <taxon>Oceanospirillaceae</taxon>
        <taxon>Oleispira</taxon>
    </lineage>
</organism>
<proteinExistence type="predicted"/>
<sequence>MFDLCALHNKVETIAVSPWQQGTFNGSKQNQNFWLSPTEAQGSLVDQLSSIDWKSCVLIIATGKDAQALNDNLKTILVVFPNNDLEKFQRHAEALAEHETKKMFIAGIKTDDRKKQALEKLSVFSSLLFEKQDAAVKEAADSDQEPAAMLTAFKDKCTARLDEIAANVAAIIKPTGIENAIHLSGGDISNKVKKLTMPNENAPLCCLLALGGSAADLAPLIEAMAL</sequence>
<accession>R4YL02</accession>
<dbReference type="KEGG" id="oai:OLEAN_C08840"/>
<dbReference type="Proteomes" id="UP000032749">
    <property type="component" value="Chromosome"/>
</dbReference>
<dbReference type="HOGENOM" id="CLU_1223732_0_0_6"/>
<gene>
    <name evidence="1" type="ORF">OLEAN_C08840</name>
</gene>
<protein>
    <submittedName>
        <fullName evidence="1">Uncharacterized protein</fullName>
    </submittedName>
</protein>
<name>R4YL02_OLEAN</name>
<reference evidence="1 2" key="1">
    <citation type="journal article" date="2013" name="Nat. Commun.">
        <title>Genome sequence and functional genomic analysis of the oil-degrading bacterium Oleispira antarctica.</title>
        <authorList>
            <person name="Kube M."/>
            <person name="Chernikova T.N."/>
            <person name="Al-Ramahi Y."/>
            <person name="Beloqui A."/>
            <person name="Lopez-Cortez N."/>
            <person name="Guazzaroni M.E."/>
            <person name="Heipieper H.J."/>
            <person name="Klages S."/>
            <person name="Kotsyurbenko O.R."/>
            <person name="Langer I."/>
            <person name="Nechitaylo T.Y."/>
            <person name="Lunsdorf H."/>
            <person name="Fernandez M."/>
            <person name="Juarez S."/>
            <person name="Ciordia S."/>
            <person name="Singer A."/>
            <person name="Kagan O."/>
            <person name="Egorova O."/>
            <person name="Petit P.A."/>
            <person name="Stogios P."/>
            <person name="Kim Y."/>
            <person name="Tchigvintsev A."/>
            <person name="Flick R."/>
            <person name="Denaro R."/>
            <person name="Genovese M."/>
            <person name="Albar J.P."/>
            <person name="Reva O.N."/>
            <person name="Martinez-Gomariz M."/>
            <person name="Tran H."/>
            <person name="Ferrer M."/>
            <person name="Savchenko A."/>
            <person name="Yakunin A.F."/>
            <person name="Yakimov M.M."/>
            <person name="Golyshina O.V."/>
            <person name="Reinhardt R."/>
            <person name="Golyshin P.N."/>
        </authorList>
    </citation>
    <scope>NUCLEOTIDE SEQUENCE [LARGE SCALE GENOMIC DNA]</scope>
</reference>
<dbReference type="EMBL" id="FO203512">
    <property type="protein sequence ID" value="CCK75060.1"/>
    <property type="molecule type" value="Genomic_DNA"/>
</dbReference>